<comment type="caution">
    <text evidence="1">The sequence shown here is derived from an EMBL/GenBank/DDBJ whole genome shotgun (WGS) entry which is preliminary data.</text>
</comment>
<accession>A0ABW3C1G0</accession>
<keyword evidence="2" id="KW-1185">Reference proteome</keyword>
<sequence>MAVTLPTCPYPNDYQVLLRDFGGVLTPFLGGPEQRINRIGTRFGLRVVLPSMDAGEGQTYIARLLQGRSQTVILPFPIFDLETTGTGTPLVRTDTAGGSTIPLKGMTVGYPIKEGQFFHVVHSGQRYIYMATAATTVNGSGNADLPIFPILRTGLTTNDVVNFETPMIEGFVSPGDDLSWQIGLDNGREIAFSVMEIA</sequence>
<dbReference type="RefSeq" id="WP_381488568.1">
    <property type="nucleotide sequence ID" value="NZ_JBHTIK010000004.1"/>
</dbReference>
<organism evidence="1 2">
    <name type="scientific">Sphingosinicella xenopeptidilytica</name>
    <dbReference type="NCBI Taxonomy" id="364098"/>
    <lineage>
        <taxon>Bacteria</taxon>
        <taxon>Pseudomonadati</taxon>
        <taxon>Pseudomonadota</taxon>
        <taxon>Alphaproteobacteria</taxon>
        <taxon>Sphingomonadales</taxon>
        <taxon>Sphingosinicellaceae</taxon>
        <taxon>Sphingosinicella</taxon>
    </lineage>
</organism>
<name>A0ABW3C1G0_SPHXN</name>
<gene>
    <name evidence="1" type="ORF">ACFQ00_07710</name>
</gene>
<dbReference type="Proteomes" id="UP001597124">
    <property type="component" value="Unassembled WGS sequence"/>
</dbReference>
<evidence type="ECO:0000313" key="1">
    <source>
        <dbReference type="EMBL" id="MFD0848204.1"/>
    </source>
</evidence>
<dbReference type="EMBL" id="JBHTIK010000004">
    <property type="protein sequence ID" value="MFD0848204.1"/>
    <property type="molecule type" value="Genomic_DNA"/>
</dbReference>
<protein>
    <submittedName>
        <fullName evidence="1">Uncharacterized protein</fullName>
    </submittedName>
</protein>
<proteinExistence type="predicted"/>
<reference evidence="2" key="1">
    <citation type="journal article" date="2019" name="Int. J. Syst. Evol. Microbiol.">
        <title>The Global Catalogue of Microorganisms (GCM) 10K type strain sequencing project: providing services to taxonomists for standard genome sequencing and annotation.</title>
        <authorList>
            <consortium name="The Broad Institute Genomics Platform"/>
            <consortium name="The Broad Institute Genome Sequencing Center for Infectious Disease"/>
            <person name="Wu L."/>
            <person name="Ma J."/>
        </authorList>
    </citation>
    <scope>NUCLEOTIDE SEQUENCE [LARGE SCALE GENOMIC DNA]</scope>
    <source>
        <strain evidence="2">CCUG 52537</strain>
    </source>
</reference>
<evidence type="ECO:0000313" key="2">
    <source>
        <dbReference type="Proteomes" id="UP001597124"/>
    </source>
</evidence>